<protein>
    <submittedName>
        <fullName evidence="2">Uncharacterized protein</fullName>
    </submittedName>
</protein>
<dbReference type="EnsemblMetazoa" id="GAUT048763-RA">
    <property type="protein sequence ID" value="GAUT048763-PA"/>
    <property type="gene ID" value="GAUT048763"/>
</dbReference>
<proteinExistence type="predicted"/>
<evidence type="ECO:0000256" key="1">
    <source>
        <dbReference type="SAM" id="MobiDB-lite"/>
    </source>
</evidence>
<keyword evidence="3" id="KW-1185">Reference proteome</keyword>
<accession>A0A1A9VV75</accession>
<dbReference type="Proteomes" id="UP000078200">
    <property type="component" value="Unassembled WGS sequence"/>
</dbReference>
<dbReference type="VEuPathDB" id="VectorBase:GAUT048763"/>
<organism evidence="2 3">
    <name type="scientific">Glossina austeni</name>
    <name type="common">Savannah tsetse fly</name>
    <dbReference type="NCBI Taxonomy" id="7395"/>
    <lineage>
        <taxon>Eukaryota</taxon>
        <taxon>Metazoa</taxon>
        <taxon>Ecdysozoa</taxon>
        <taxon>Arthropoda</taxon>
        <taxon>Hexapoda</taxon>
        <taxon>Insecta</taxon>
        <taxon>Pterygota</taxon>
        <taxon>Neoptera</taxon>
        <taxon>Endopterygota</taxon>
        <taxon>Diptera</taxon>
        <taxon>Brachycera</taxon>
        <taxon>Muscomorpha</taxon>
        <taxon>Hippoboscoidea</taxon>
        <taxon>Glossinidae</taxon>
        <taxon>Glossina</taxon>
    </lineage>
</organism>
<reference evidence="2" key="1">
    <citation type="submission" date="2020-05" db="UniProtKB">
        <authorList>
            <consortium name="EnsemblMetazoa"/>
        </authorList>
    </citation>
    <scope>IDENTIFICATION</scope>
    <source>
        <strain evidence="2">TTRI</strain>
    </source>
</reference>
<feature type="region of interest" description="Disordered" evidence="1">
    <location>
        <begin position="119"/>
        <end position="139"/>
    </location>
</feature>
<evidence type="ECO:0000313" key="3">
    <source>
        <dbReference type="Proteomes" id="UP000078200"/>
    </source>
</evidence>
<evidence type="ECO:0000313" key="2">
    <source>
        <dbReference type="EnsemblMetazoa" id="GAUT048763-PA"/>
    </source>
</evidence>
<sequence>MAGYYEVKKKEKYICINHFVAITLLTNYTDAVDDGDDQQALQCALRVLSPLLSVSSAVEFLRVKYKEKRENKRVRENELEMTNKATFTDTYGVRVSKPFSFEAGQQFDYSSHRLRLEVIGNEKQTSHPPVNGVRDPKDD</sequence>
<dbReference type="AlphaFoldDB" id="A0A1A9VV75"/>
<name>A0A1A9VV75_GLOAU</name>